<dbReference type="Proteomes" id="UP000248627">
    <property type="component" value="Unassembled WGS sequence"/>
</dbReference>
<proteinExistence type="predicted"/>
<accession>A0A2W2D487</accession>
<dbReference type="EMBL" id="POTX01000149">
    <property type="protein sequence ID" value="PZF92116.1"/>
    <property type="molecule type" value="Genomic_DNA"/>
</dbReference>
<reference evidence="1 2" key="1">
    <citation type="submission" date="2018-01" db="EMBL/GenBank/DDBJ databases">
        <title>Draft genome sequence of Jishengella endophytica.</title>
        <authorList>
            <person name="Sahin N."/>
            <person name="Ay H."/>
            <person name="Saygin H."/>
        </authorList>
    </citation>
    <scope>NUCLEOTIDE SEQUENCE [LARGE SCALE GENOMIC DNA]</scope>
    <source>
        <strain evidence="1 2">DSM 45430</strain>
    </source>
</reference>
<sequence length="80" mass="8785">MTGPVVVVPQPAPEQAGRIRAAWSRPPAPRTTAAEPITDSVAALATRYLVNGYTPEDVAERFEVDRSWCRAVAVRLRGRR</sequence>
<organism evidence="1 2">
    <name type="scientific">Micromonospora endophytica</name>
    <dbReference type="NCBI Taxonomy" id="515350"/>
    <lineage>
        <taxon>Bacteria</taxon>
        <taxon>Bacillati</taxon>
        <taxon>Actinomycetota</taxon>
        <taxon>Actinomycetes</taxon>
        <taxon>Micromonosporales</taxon>
        <taxon>Micromonosporaceae</taxon>
        <taxon>Micromonospora</taxon>
    </lineage>
</organism>
<protein>
    <submittedName>
        <fullName evidence="1">Uncharacterized protein</fullName>
    </submittedName>
</protein>
<dbReference type="RefSeq" id="WP_111244856.1">
    <property type="nucleotide sequence ID" value="NZ_AP023358.1"/>
</dbReference>
<dbReference type="AlphaFoldDB" id="A0A2W2D487"/>
<name>A0A2W2D487_9ACTN</name>
<keyword evidence="2" id="KW-1185">Reference proteome</keyword>
<evidence type="ECO:0000313" key="1">
    <source>
        <dbReference type="EMBL" id="PZF92116.1"/>
    </source>
</evidence>
<evidence type="ECO:0000313" key="2">
    <source>
        <dbReference type="Proteomes" id="UP000248627"/>
    </source>
</evidence>
<comment type="caution">
    <text evidence="1">The sequence shown here is derived from an EMBL/GenBank/DDBJ whole genome shotgun (WGS) entry which is preliminary data.</text>
</comment>
<gene>
    <name evidence="1" type="ORF">C1I93_20105</name>
</gene>
<dbReference type="OrthoDB" id="3405660at2"/>